<evidence type="ECO:0000313" key="10">
    <source>
        <dbReference type="Proteomes" id="UP000298213"/>
    </source>
</evidence>
<evidence type="ECO:0000259" key="8">
    <source>
        <dbReference type="SMART" id="SM01005"/>
    </source>
</evidence>
<evidence type="ECO:0000256" key="3">
    <source>
        <dbReference type="ARBA" id="ARBA00013089"/>
    </source>
</evidence>
<dbReference type="Proteomes" id="UP000298213">
    <property type="component" value="Unassembled WGS sequence"/>
</dbReference>
<dbReference type="SMART" id="SM01005">
    <property type="entry name" value="Ala_racemase_C"/>
    <property type="match status" value="1"/>
</dbReference>
<protein>
    <recommendedName>
        <fullName evidence="3">alanine racemase</fullName>
        <ecNumber evidence="3">5.1.1.1</ecNumber>
    </recommendedName>
</protein>
<dbReference type="Gene3D" id="2.40.37.10">
    <property type="entry name" value="Lyase, Ornithine Decarboxylase, Chain A, domain 1"/>
    <property type="match status" value="1"/>
</dbReference>
<dbReference type="GO" id="GO:0005829">
    <property type="term" value="C:cytosol"/>
    <property type="evidence" value="ECO:0007669"/>
    <property type="project" value="TreeGrafter"/>
</dbReference>
<feature type="modified residue" description="N6-(pyridoxal phosphate)lysine" evidence="6">
    <location>
        <position position="36"/>
    </location>
</feature>
<evidence type="ECO:0000313" key="9">
    <source>
        <dbReference type="EMBL" id="TFI57748.1"/>
    </source>
</evidence>
<dbReference type="OrthoDB" id="9813814at2"/>
<keyword evidence="4 6" id="KW-0663">Pyridoxal phosphate</keyword>
<feature type="binding site" evidence="7">
    <location>
        <position position="134"/>
    </location>
    <ligand>
        <name>substrate</name>
    </ligand>
</feature>
<evidence type="ECO:0000256" key="1">
    <source>
        <dbReference type="ARBA" id="ARBA00000316"/>
    </source>
</evidence>
<dbReference type="Pfam" id="PF00842">
    <property type="entry name" value="Ala_racemase_C"/>
    <property type="match status" value="1"/>
</dbReference>
<dbReference type="Pfam" id="PF01168">
    <property type="entry name" value="Ala_racemase_N"/>
    <property type="match status" value="1"/>
</dbReference>
<gene>
    <name evidence="9" type="ORF">E2493_13540</name>
</gene>
<dbReference type="GO" id="GO:0030170">
    <property type="term" value="F:pyridoxal phosphate binding"/>
    <property type="evidence" value="ECO:0007669"/>
    <property type="project" value="TreeGrafter"/>
</dbReference>
<dbReference type="RefSeq" id="WP_135087659.1">
    <property type="nucleotide sequence ID" value="NZ_SPDV01000026.1"/>
</dbReference>
<reference evidence="9 10" key="1">
    <citation type="submission" date="2019-03" db="EMBL/GenBank/DDBJ databases">
        <title>Genome sequence of Sphingomonas sp. 17J27-24.</title>
        <authorList>
            <person name="Kim M."/>
            <person name="Maeng S."/>
            <person name="Sathiyaraj S."/>
        </authorList>
    </citation>
    <scope>NUCLEOTIDE SEQUENCE [LARGE SCALE GENOMIC DNA]</scope>
    <source>
        <strain evidence="9 10">17J27-24</strain>
    </source>
</reference>
<proteinExistence type="predicted"/>
<dbReference type="EMBL" id="SPDV01000026">
    <property type="protein sequence ID" value="TFI57748.1"/>
    <property type="molecule type" value="Genomic_DNA"/>
</dbReference>
<comment type="cofactor">
    <cofactor evidence="2 6">
        <name>pyridoxal 5'-phosphate</name>
        <dbReference type="ChEBI" id="CHEBI:597326"/>
    </cofactor>
</comment>
<dbReference type="InterPro" id="IPR001608">
    <property type="entry name" value="Ala_racemase_N"/>
</dbReference>
<comment type="caution">
    <text evidence="9">The sequence shown here is derived from an EMBL/GenBank/DDBJ whole genome shotgun (WGS) entry which is preliminary data.</text>
</comment>
<dbReference type="InterPro" id="IPR009006">
    <property type="entry name" value="Ala_racemase/Decarboxylase_C"/>
</dbReference>
<organism evidence="9 10">
    <name type="scientific">Sphingomonas parva</name>
    <dbReference type="NCBI Taxonomy" id="2555898"/>
    <lineage>
        <taxon>Bacteria</taxon>
        <taxon>Pseudomonadati</taxon>
        <taxon>Pseudomonadota</taxon>
        <taxon>Alphaproteobacteria</taxon>
        <taxon>Sphingomonadales</taxon>
        <taxon>Sphingomonadaceae</taxon>
        <taxon>Sphingomonas</taxon>
    </lineage>
</organism>
<accession>A0A4Y8ZNZ5</accession>
<comment type="catalytic activity">
    <reaction evidence="1">
        <text>L-alanine = D-alanine</text>
        <dbReference type="Rhea" id="RHEA:20249"/>
        <dbReference type="ChEBI" id="CHEBI:57416"/>
        <dbReference type="ChEBI" id="CHEBI:57972"/>
        <dbReference type="EC" id="5.1.1.1"/>
    </reaction>
</comment>
<dbReference type="InterPro" id="IPR011079">
    <property type="entry name" value="Ala_racemase_C"/>
</dbReference>
<dbReference type="SUPFAM" id="SSF50621">
    <property type="entry name" value="Alanine racemase C-terminal domain-like"/>
    <property type="match status" value="1"/>
</dbReference>
<dbReference type="Gene3D" id="3.20.20.10">
    <property type="entry name" value="Alanine racemase"/>
    <property type="match status" value="1"/>
</dbReference>
<keyword evidence="10" id="KW-1185">Reference proteome</keyword>
<dbReference type="PRINTS" id="PR00992">
    <property type="entry name" value="ALARACEMASE"/>
</dbReference>
<evidence type="ECO:0000256" key="6">
    <source>
        <dbReference type="PIRSR" id="PIRSR600821-50"/>
    </source>
</evidence>
<sequence>MTHFPLRLRLDGAALVANWRWLARRSAGAACGAAVKANGYGTGAAPVVERLLAAGCRDFFVSTWNEADGLPGLLGDGPGGPALSVLHGVQEGDMARALASPARPVLNTPLQVRRWREAAGGRPCDVMLDTGMNRLGISGEDVAAGLLDGLAIETVLSHLACADEDTDMNARQRERFAALSAAVPARRRSLANSAGICLGDAYCFDLTRPGLALYGGIPRPEAAGQIRPVVEVQAQIVQRRRVEAGGAIGYNATYVADRPIEVAILNIGYADGYLRGFSDRGRARAGEAVLPVLGRVSMDLTAIGVDAAPALAEGDWVTLDYDLPAAAAQSGLSQYELLTGLGDRHERLWT</sequence>
<dbReference type="AlphaFoldDB" id="A0A4Y8ZNZ5"/>
<evidence type="ECO:0000256" key="5">
    <source>
        <dbReference type="ARBA" id="ARBA00023235"/>
    </source>
</evidence>
<keyword evidence="5" id="KW-0413">Isomerase</keyword>
<feature type="binding site" evidence="7">
    <location>
        <position position="298"/>
    </location>
    <ligand>
        <name>substrate</name>
    </ligand>
</feature>
<dbReference type="CDD" id="cd00430">
    <property type="entry name" value="PLPDE_III_AR"/>
    <property type="match status" value="1"/>
</dbReference>
<dbReference type="PANTHER" id="PTHR30511">
    <property type="entry name" value="ALANINE RACEMASE"/>
    <property type="match status" value="1"/>
</dbReference>
<dbReference type="EC" id="5.1.1.1" evidence="3"/>
<feature type="domain" description="Alanine racemase C-terminal" evidence="8">
    <location>
        <begin position="229"/>
        <end position="350"/>
    </location>
</feature>
<name>A0A4Y8ZNZ5_9SPHN</name>
<evidence type="ECO:0000256" key="7">
    <source>
        <dbReference type="PIRSR" id="PIRSR600821-52"/>
    </source>
</evidence>
<evidence type="ECO:0000256" key="4">
    <source>
        <dbReference type="ARBA" id="ARBA00022898"/>
    </source>
</evidence>
<dbReference type="InterPro" id="IPR000821">
    <property type="entry name" value="Ala_racemase"/>
</dbReference>
<dbReference type="PANTHER" id="PTHR30511:SF0">
    <property type="entry name" value="ALANINE RACEMASE, CATABOLIC-RELATED"/>
    <property type="match status" value="1"/>
</dbReference>
<dbReference type="SUPFAM" id="SSF51419">
    <property type="entry name" value="PLP-binding barrel"/>
    <property type="match status" value="1"/>
</dbReference>
<dbReference type="InterPro" id="IPR029066">
    <property type="entry name" value="PLP-binding_barrel"/>
</dbReference>
<evidence type="ECO:0000256" key="2">
    <source>
        <dbReference type="ARBA" id="ARBA00001933"/>
    </source>
</evidence>
<dbReference type="GO" id="GO:0030632">
    <property type="term" value="P:D-alanine biosynthetic process"/>
    <property type="evidence" value="ECO:0007669"/>
    <property type="project" value="TreeGrafter"/>
</dbReference>
<dbReference type="GO" id="GO:0008784">
    <property type="term" value="F:alanine racemase activity"/>
    <property type="evidence" value="ECO:0007669"/>
    <property type="project" value="UniProtKB-EC"/>
</dbReference>